<dbReference type="Pfam" id="PF13581">
    <property type="entry name" value="HATPase_c_2"/>
    <property type="match status" value="1"/>
</dbReference>
<feature type="domain" description="Histidine kinase/HSP90-like ATPase" evidence="2">
    <location>
        <begin position="70"/>
        <end position="184"/>
    </location>
</feature>
<evidence type="ECO:0000313" key="3">
    <source>
        <dbReference type="EMBL" id="VXD22979.1"/>
    </source>
</evidence>
<dbReference type="Proteomes" id="UP000184550">
    <property type="component" value="Unassembled WGS sequence"/>
</dbReference>
<gene>
    <name evidence="3" type="ORF">PL8927_760217</name>
</gene>
<dbReference type="SUPFAM" id="SSF55874">
    <property type="entry name" value="ATPase domain of HSP90 chaperone/DNA topoisomerase II/histidine kinase"/>
    <property type="match status" value="1"/>
</dbReference>
<sequence>MNGYSRSPTEKIPQKERIDHYAGCEVYPPRCQGVFRVIALTSRPVKRNWVTISFASTLYLCPVLDLLLSDIPDSLQAEIRLGLQEALVNAAKHGNKLDPSKTVVVRFSLIQDHCWWIISDQGCGFKPPCECQLQDEADYEPETETQDSDLPHDDHECGRGLYILYQIFDRVQWNRTGTELTLCKKMATSYGHQQDW</sequence>
<dbReference type="InterPro" id="IPR036890">
    <property type="entry name" value="HATPase_C_sf"/>
</dbReference>
<dbReference type="InterPro" id="IPR050267">
    <property type="entry name" value="Anti-sigma-factor_SerPK"/>
</dbReference>
<proteinExistence type="predicted"/>
<comment type="caution">
    <text evidence="3">The sequence shown here is derived from an EMBL/GenBank/DDBJ whole genome shotgun (WGS) entry which is preliminary data.</text>
</comment>
<keyword evidence="1" id="KW-0418">Kinase</keyword>
<dbReference type="PANTHER" id="PTHR35526:SF3">
    <property type="entry name" value="ANTI-SIGMA-F FACTOR RSBW"/>
    <property type="match status" value="1"/>
</dbReference>
<dbReference type="AlphaFoldDB" id="A0A7Z9E1M1"/>
<dbReference type="EMBL" id="CZCU02000153">
    <property type="protein sequence ID" value="VXD22979.1"/>
    <property type="molecule type" value="Genomic_DNA"/>
</dbReference>
<name>A0A7Z9E1M1_9CYAN</name>
<dbReference type="CDD" id="cd16936">
    <property type="entry name" value="HATPase_RsbW-like"/>
    <property type="match status" value="1"/>
</dbReference>
<dbReference type="Gene3D" id="3.30.565.10">
    <property type="entry name" value="Histidine kinase-like ATPase, C-terminal domain"/>
    <property type="match status" value="1"/>
</dbReference>
<evidence type="ECO:0000259" key="2">
    <source>
        <dbReference type="Pfam" id="PF13581"/>
    </source>
</evidence>
<dbReference type="PANTHER" id="PTHR35526">
    <property type="entry name" value="ANTI-SIGMA-F FACTOR RSBW-RELATED"/>
    <property type="match status" value="1"/>
</dbReference>
<organism evidence="3 4">
    <name type="scientific">Planktothrix serta PCC 8927</name>
    <dbReference type="NCBI Taxonomy" id="671068"/>
    <lineage>
        <taxon>Bacteria</taxon>
        <taxon>Bacillati</taxon>
        <taxon>Cyanobacteriota</taxon>
        <taxon>Cyanophyceae</taxon>
        <taxon>Oscillatoriophycideae</taxon>
        <taxon>Oscillatoriales</taxon>
        <taxon>Microcoleaceae</taxon>
        <taxon>Planktothrix</taxon>
    </lineage>
</organism>
<accession>A0A7Z9E1M1</accession>
<reference evidence="3" key="1">
    <citation type="submission" date="2019-10" db="EMBL/GenBank/DDBJ databases">
        <authorList>
            <consortium name="Genoscope - CEA"/>
            <person name="William W."/>
        </authorList>
    </citation>
    <scope>NUCLEOTIDE SEQUENCE [LARGE SCALE GENOMIC DNA]</scope>
    <source>
        <strain evidence="3">BBR_PRJEB10992</strain>
    </source>
</reference>
<dbReference type="InterPro" id="IPR003594">
    <property type="entry name" value="HATPase_dom"/>
</dbReference>
<keyword evidence="4" id="KW-1185">Reference proteome</keyword>
<evidence type="ECO:0000313" key="4">
    <source>
        <dbReference type="Proteomes" id="UP000184550"/>
    </source>
</evidence>
<dbReference type="GO" id="GO:0004674">
    <property type="term" value="F:protein serine/threonine kinase activity"/>
    <property type="evidence" value="ECO:0007669"/>
    <property type="project" value="UniProtKB-KW"/>
</dbReference>
<evidence type="ECO:0000256" key="1">
    <source>
        <dbReference type="ARBA" id="ARBA00022527"/>
    </source>
</evidence>
<keyword evidence="1" id="KW-0808">Transferase</keyword>
<protein>
    <submittedName>
        <fullName evidence="3">Anti-Sigma regulatory factor (Ser/Thr protein kinase) (Modular protein)</fullName>
    </submittedName>
</protein>
<keyword evidence="1" id="KW-0723">Serine/threonine-protein kinase</keyword>